<evidence type="ECO:0000256" key="1">
    <source>
        <dbReference type="ARBA" id="ARBA00009922"/>
    </source>
</evidence>
<comment type="similarity">
    <text evidence="1">Belongs to the helicase family. UvrD subfamily.</text>
</comment>
<reference evidence="15 16" key="1">
    <citation type="journal article" date="2021" name="Genome Biol. Evol.">
        <title>Complete Genome Sequencing of a Novel Gloeobacter Species from a Waterfall Cave in Mexico.</title>
        <authorList>
            <person name="Saw J.H."/>
            <person name="Cardona T."/>
            <person name="Montejano G."/>
        </authorList>
    </citation>
    <scope>NUCLEOTIDE SEQUENCE [LARGE SCALE GENOMIC DNA]</scope>
    <source>
        <strain evidence="15">MG652769</strain>
    </source>
</reference>
<dbReference type="InterPro" id="IPR000212">
    <property type="entry name" value="DNA_helicase_UvrD/REP"/>
</dbReference>
<feature type="region of interest" description="Disordered" evidence="12">
    <location>
        <begin position="709"/>
        <end position="740"/>
    </location>
</feature>
<evidence type="ECO:0000256" key="11">
    <source>
        <dbReference type="PROSITE-ProRule" id="PRU00560"/>
    </source>
</evidence>
<evidence type="ECO:0000256" key="8">
    <source>
        <dbReference type="ARBA" id="ARBA00034617"/>
    </source>
</evidence>
<evidence type="ECO:0000256" key="12">
    <source>
        <dbReference type="SAM" id="MobiDB-lite"/>
    </source>
</evidence>
<evidence type="ECO:0000259" key="14">
    <source>
        <dbReference type="PROSITE" id="PS51217"/>
    </source>
</evidence>
<keyword evidence="4 11" id="KW-0347">Helicase</keyword>
<dbReference type="Gene3D" id="3.40.50.300">
    <property type="entry name" value="P-loop containing nucleotide triphosphate hydrolases"/>
    <property type="match status" value="2"/>
</dbReference>
<dbReference type="SUPFAM" id="SSF52540">
    <property type="entry name" value="P-loop containing nucleoside triphosphate hydrolases"/>
    <property type="match status" value="1"/>
</dbReference>
<evidence type="ECO:0000313" key="16">
    <source>
        <dbReference type="Proteomes" id="UP001054846"/>
    </source>
</evidence>
<dbReference type="PANTHER" id="PTHR11070">
    <property type="entry name" value="UVRD / RECB / PCRA DNA HELICASE FAMILY MEMBER"/>
    <property type="match status" value="1"/>
</dbReference>
<dbReference type="Pfam" id="PF00580">
    <property type="entry name" value="UvrD-helicase"/>
    <property type="match status" value="1"/>
</dbReference>
<dbReference type="CDD" id="cd18807">
    <property type="entry name" value="SF1_C_UvrD"/>
    <property type="match status" value="1"/>
</dbReference>
<dbReference type="InterPro" id="IPR014016">
    <property type="entry name" value="UvrD-like_ATP-bd"/>
</dbReference>
<proteinExistence type="inferred from homology"/>
<evidence type="ECO:0000256" key="2">
    <source>
        <dbReference type="ARBA" id="ARBA00022741"/>
    </source>
</evidence>
<gene>
    <name evidence="15" type="ORF">ISF26_09405</name>
</gene>
<dbReference type="InterPro" id="IPR013986">
    <property type="entry name" value="DExx_box_DNA_helicase_dom_sf"/>
</dbReference>
<evidence type="ECO:0000256" key="4">
    <source>
        <dbReference type="ARBA" id="ARBA00022806"/>
    </source>
</evidence>
<keyword evidence="16" id="KW-1185">Reference proteome</keyword>
<dbReference type="PROSITE" id="PS51217">
    <property type="entry name" value="UVRD_HELICASE_CTER"/>
    <property type="match status" value="1"/>
</dbReference>
<organism evidence="15 16">
    <name type="scientific">Gloeobacter morelensis MG652769</name>
    <dbReference type="NCBI Taxonomy" id="2781736"/>
    <lineage>
        <taxon>Bacteria</taxon>
        <taxon>Bacillati</taxon>
        <taxon>Cyanobacteriota</taxon>
        <taxon>Cyanophyceae</taxon>
        <taxon>Gloeobacterales</taxon>
        <taxon>Gloeobacteraceae</taxon>
        <taxon>Gloeobacter</taxon>
        <taxon>Gloeobacter morelensis</taxon>
    </lineage>
</organism>
<dbReference type="PANTHER" id="PTHR11070:SF2">
    <property type="entry name" value="ATP-DEPENDENT DNA HELICASE SRS2"/>
    <property type="match status" value="1"/>
</dbReference>
<evidence type="ECO:0000256" key="6">
    <source>
        <dbReference type="ARBA" id="ARBA00023125"/>
    </source>
</evidence>
<feature type="domain" description="UvrD-like helicase ATP-binding" evidence="13">
    <location>
        <begin position="7"/>
        <end position="340"/>
    </location>
</feature>
<dbReference type="Gene3D" id="1.10.486.10">
    <property type="entry name" value="PCRA, domain 4"/>
    <property type="match status" value="1"/>
</dbReference>
<dbReference type="Gene3D" id="1.10.10.160">
    <property type="match status" value="1"/>
</dbReference>
<comment type="catalytic activity">
    <reaction evidence="8">
        <text>Couples ATP hydrolysis with the unwinding of duplex DNA by translocating in the 3'-5' direction.</text>
        <dbReference type="EC" id="5.6.2.4"/>
    </reaction>
</comment>
<accession>A0ABY3PRQ1</accession>
<evidence type="ECO:0000256" key="7">
    <source>
        <dbReference type="ARBA" id="ARBA00023235"/>
    </source>
</evidence>
<evidence type="ECO:0000259" key="13">
    <source>
        <dbReference type="PROSITE" id="PS51198"/>
    </source>
</evidence>
<keyword evidence="7" id="KW-0413">Isomerase</keyword>
<dbReference type="Pfam" id="PF21196">
    <property type="entry name" value="PcrA_UvrD_tudor"/>
    <property type="match status" value="1"/>
</dbReference>
<dbReference type="Pfam" id="PF13361">
    <property type="entry name" value="UvrD_C"/>
    <property type="match status" value="1"/>
</dbReference>
<feature type="domain" description="UvrD-like helicase C-terminal" evidence="14">
    <location>
        <begin position="341"/>
        <end position="619"/>
    </location>
</feature>
<dbReference type="CDD" id="cd17932">
    <property type="entry name" value="DEXQc_UvrD"/>
    <property type="match status" value="1"/>
</dbReference>
<evidence type="ECO:0000256" key="5">
    <source>
        <dbReference type="ARBA" id="ARBA00022840"/>
    </source>
</evidence>
<feature type="binding site" evidence="11">
    <location>
        <begin position="28"/>
        <end position="35"/>
    </location>
    <ligand>
        <name>ATP</name>
        <dbReference type="ChEBI" id="CHEBI:30616"/>
    </ligand>
</feature>
<dbReference type="InterPro" id="IPR014017">
    <property type="entry name" value="DNA_helicase_UvrD-like_C"/>
</dbReference>
<keyword evidence="2 11" id="KW-0547">Nucleotide-binding</keyword>
<protein>
    <recommendedName>
        <fullName evidence="9">DNA 3'-5' helicase</fullName>
        <ecNumber evidence="9">5.6.2.4</ecNumber>
    </recommendedName>
</protein>
<evidence type="ECO:0000313" key="15">
    <source>
        <dbReference type="EMBL" id="UFP96401.1"/>
    </source>
</evidence>
<dbReference type="RefSeq" id="WP_230843644.1">
    <property type="nucleotide sequence ID" value="NZ_CP063845.1"/>
</dbReference>
<evidence type="ECO:0000256" key="10">
    <source>
        <dbReference type="ARBA" id="ARBA00048988"/>
    </source>
</evidence>
<dbReference type="InterPro" id="IPR027417">
    <property type="entry name" value="P-loop_NTPase"/>
</dbReference>
<dbReference type="PROSITE" id="PS51198">
    <property type="entry name" value="UVRD_HELICASE_ATP_BIND"/>
    <property type="match status" value="1"/>
</dbReference>
<keyword evidence="6" id="KW-0238">DNA-binding</keyword>
<dbReference type="Proteomes" id="UP001054846">
    <property type="component" value="Chromosome"/>
</dbReference>
<feature type="compositionally biased region" description="Basic and acidic residues" evidence="12">
    <location>
        <begin position="709"/>
        <end position="719"/>
    </location>
</feature>
<dbReference type="EC" id="5.6.2.4" evidence="9"/>
<dbReference type="EMBL" id="CP063845">
    <property type="protein sequence ID" value="UFP96401.1"/>
    <property type="molecule type" value="Genomic_DNA"/>
</dbReference>
<keyword evidence="5 11" id="KW-0067">ATP-binding</keyword>
<name>A0ABY3PRQ1_9CYAN</name>
<sequence length="793" mass="90041">MVLGMDALLNPSQQKAVERFNGPLLVVAGAGSGKTRVLTYRIAHLIETYQVDPEYILAVTFTNKAAGEMKERILQLFCERTARSRGGQAFATLPEPEQRTIAGRVRRELIQPLWVGTFHALCARMLRYDIDKYTDQRGRTWQRNFTIFDESDVQDQIKDIVTKQLNLDDRRYVPRAVRFAISGAKNQGLSPEEYQQAEGGSLRARTIAQVYERYQDQLARNNALDFDDLIWVPVQLLRRRPEVLDYWHRRFRHILVDEYQDTNRTQYDLIRLLATNNQPKSEWDWRDRSVFVVGDADQAIYSFRQADFRILMDFQSDFGDGLADDQTQTLIKLEENYRSSATILDVANELIANNIERIDKVLRATRPAGLPVSLHEAEDEVAEAEYIVGQLRKLKDADTRPWNDFAVLYRVNAQSQPIEQALSRWGVPYTVVGGLRFYDRREIKDVLSYLKAIHNPADSVALKRAMSAPRRGIGKTTLDKLEAGAGMLQTSLWQLLTDETSIKNLAGRTSGPILQFVRFIERLQELAARVRVSELLDTVLKESGYVQMLQEEGTEEAEGRLENVLELRSVVQRFEEESEDPESATLEAFLANVSLASDLDNLEAGAERISLMTLHAAKGLEFPVVFLGGLEDGLFPHFRAIQDGDSAAIEEERRLCYVGITRAKERLFLSYAQARRLYGDRQPAIPSQFLKELPAEKLAGTRVRRGLADRRRDRAERIAARPTAVPPPAPPARRKSPAQNWAVGDRVEHDQFGLGQITHVLGVGEKQYLAISFPGQGKKVIDPRLAPLRKIAE</sequence>
<comment type="catalytic activity">
    <reaction evidence="10">
        <text>ATP + H2O = ADP + phosphate + H(+)</text>
        <dbReference type="Rhea" id="RHEA:13065"/>
        <dbReference type="ChEBI" id="CHEBI:15377"/>
        <dbReference type="ChEBI" id="CHEBI:15378"/>
        <dbReference type="ChEBI" id="CHEBI:30616"/>
        <dbReference type="ChEBI" id="CHEBI:43474"/>
        <dbReference type="ChEBI" id="CHEBI:456216"/>
        <dbReference type="EC" id="5.6.2.4"/>
    </reaction>
</comment>
<keyword evidence="3 11" id="KW-0378">Hydrolase</keyword>
<evidence type="ECO:0000256" key="9">
    <source>
        <dbReference type="ARBA" id="ARBA00034808"/>
    </source>
</evidence>
<evidence type="ECO:0000256" key="3">
    <source>
        <dbReference type="ARBA" id="ARBA00022801"/>
    </source>
</evidence>